<keyword evidence="2" id="KW-1185">Reference proteome</keyword>
<protein>
    <submittedName>
        <fullName evidence="1">Uncharacterized protein</fullName>
    </submittedName>
</protein>
<sequence length="280" mass="30710">MFSGSRRKGAFDEGSGQLHVSASFCTLKGWGSRHSKRSALMLIEPARGLSAECGEQPSGILHTLRPIADFQQRARSIFPHHPAIAQRLWVFGDLFVGVERAGGAAVIGRISRQTSHDYRQVDCMRGVRGGVVVEASRCALCFRVRWTENGRGWSSKSGGVDAPETGSSRIAYDDGCGCGCGPGREGSRAKMGAMGILEELQSPRTGMDGGPRRWTGFLGRCRDNMPQRIARWYNGLREAVLDYNVHGTRVPSAWLYTSAAINNRHPYHPNIVTHRRRAGS</sequence>
<name>A0A6G1IIJ0_9PLEO</name>
<accession>A0A6G1IIJ0</accession>
<evidence type="ECO:0000313" key="2">
    <source>
        <dbReference type="Proteomes" id="UP000799291"/>
    </source>
</evidence>
<gene>
    <name evidence="1" type="ORF">K458DRAFT_409440</name>
</gene>
<reference evidence="1" key="1">
    <citation type="journal article" date="2020" name="Stud. Mycol.">
        <title>101 Dothideomycetes genomes: a test case for predicting lifestyles and emergence of pathogens.</title>
        <authorList>
            <person name="Haridas S."/>
            <person name="Albert R."/>
            <person name="Binder M."/>
            <person name="Bloem J."/>
            <person name="Labutti K."/>
            <person name="Salamov A."/>
            <person name="Andreopoulos B."/>
            <person name="Baker S."/>
            <person name="Barry K."/>
            <person name="Bills G."/>
            <person name="Bluhm B."/>
            <person name="Cannon C."/>
            <person name="Castanera R."/>
            <person name="Culley D."/>
            <person name="Daum C."/>
            <person name="Ezra D."/>
            <person name="Gonzalez J."/>
            <person name="Henrissat B."/>
            <person name="Kuo A."/>
            <person name="Liang C."/>
            <person name="Lipzen A."/>
            <person name="Lutzoni F."/>
            <person name="Magnuson J."/>
            <person name="Mondo S."/>
            <person name="Nolan M."/>
            <person name="Ohm R."/>
            <person name="Pangilinan J."/>
            <person name="Park H.-J."/>
            <person name="Ramirez L."/>
            <person name="Alfaro M."/>
            <person name="Sun H."/>
            <person name="Tritt A."/>
            <person name="Yoshinaga Y."/>
            <person name="Zwiers L.-H."/>
            <person name="Turgeon B."/>
            <person name="Goodwin S."/>
            <person name="Spatafora J."/>
            <person name="Crous P."/>
            <person name="Grigoriev I."/>
        </authorList>
    </citation>
    <scope>NUCLEOTIDE SEQUENCE</scope>
    <source>
        <strain evidence="1">CBS 122367</strain>
    </source>
</reference>
<organism evidence="1 2">
    <name type="scientific">Lentithecium fluviatile CBS 122367</name>
    <dbReference type="NCBI Taxonomy" id="1168545"/>
    <lineage>
        <taxon>Eukaryota</taxon>
        <taxon>Fungi</taxon>
        <taxon>Dikarya</taxon>
        <taxon>Ascomycota</taxon>
        <taxon>Pezizomycotina</taxon>
        <taxon>Dothideomycetes</taxon>
        <taxon>Pleosporomycetidae</taxon>
        <taxon>Pleosporales</taxon>
        <taxon>Massarineae</taxon>
        <taxon>Lentitheciaceae</taxon>
        <taxon>Lentithecium</taxon>
    </lineage>
</organism>
<dbReference type="AlphaFoldDB" id="A0A6G1IIJ0"/>
<proteinExistence type="predicted"/>
<dbReference type="Proteomes" id="UP000799291">
    <property type="component" value="Unassembled WGS sequence"/>
</dbReference>
<evidence type="ECO:0000313" key="1">
    <source>
        <dbReference type="EMBL" id="KAF2677719.1"/>
    </source>
</evidence>
<dbReference type="EMBL" id="MU005619">
    <property type="protein sequence ID" value="KAF2677719.1"/>
    <property type="molecule type" value="Genomic_DNA"/>
</dbReference>